<dbReference type="Pfam" id="PF00612">
    <property type="entry name" value="IQ"/>
    <property type="match status" value="2"/>
</dbReference>
<dbReference type="GO" id="GO:0005516">
    <property type="term" value="F:calmodulin binding"/>
    <property type="evidence" value="ECO:0007669"/>
    <property type="project" value="UniProtKB-KW"/>
</dbReference>
<comment type="caution">
    <text evidence="6">The sequence shown here is derived from an EMBL/GenBank/DDBJ whole genome shotgun (WGS) entry which is preliminary data.</text>
</comment>
<comment type="subunit">
    <text evidence="3">Binds to multiple calmodulin (CaM) in the presence of Ca(2+) and CaM-like proteins.</text>
</comment>
<feature type="region of interest" description="Disordered" evidence="4">
    <location>
        <begin position="331"/>
        <end position="353"/>
    </location>
</feature>
<dbReference type="InterPro" id="IPR000048">
    <property type="entry name" value="IQ_motif_EF-hand-BS"/>
</dbReference>
<dbReference type="PANTHER" id="PTHR32295:SF10">
    <property type="entry name" value="PROTEIN IQ-DOMAIN 25"/>
    <property type="match status" value="1"/>
</dbReference>
<evidence type="ECO:0000256" key="3">
    <source>
        <dbReference type="ARBA" id="ARBA00024378"/>
    </source>
</evidence>
<dbReference type="EMBL" id="JAMYWD010000010">
    <property type="protein sequence ID" value="KAJ4958786.1"/>
    <property type="molecule type" value="Genomic_DNA"/>
</dbReference>
<dbReference type="InterPro" id="IPR025064">
    <property type="entry name" value="DUF4005"/>
</dbReference>
<feature type="domain" description="DUF4005" evidence="5">
    <location>
        <begin position="392"/>
        <end position="469"/>
    </location>
</feature>
<evidence type="ECO:0000256" key="4">
    <source>
        <dbReference type="SAM" id="MobiDB-lite"/>
    </source>
</evidence>
<evidence type="ECO:0000313" key="6">
    <source>
        <dbReference type="EMBL" id="KAJ4958786.1"/>
    </source>
</evidence>
<evidence type="ECO:0000256" key="2">
    <source>
        <dbReference type="ARBA" id="ARBA00024341"/>
    </source>
</evidence>
<evidence type="ECO:0000259" key="5">
    <source>
        <dbReference type="Pfam" id="PF13178"/>
    </source>
</evidence>
<dbReference type="PANTHER" id="PTHR32295">
    <property type="entry name" value="IQ-DOMAIN 5-RELATED"/>
    <property type="match status" value="1"/>
</dbReference>
<name>A0A9Q0K0M5_9MAGN</name>
<keyword evidence="7" id="KW-1185">Reference proteome</keyword>
<dbReference type="PROSITE" id="PS50096">
    <property type="entry name" value="IQ"/>
    <property type="match status" value="2"/>
</dbReference>
<evidence type="ECO:0000256" key="1">
    <source>
        <dbReference type="ARBA" id="ARBA00022860"/>
    </source>
</evidence>
<accession>A0A9Q0K0M5</accession>
<reference evidence="6" key="1">
    <citation type="journal article" date="2023" name="Plant J.">
        <title>The genome of the king protea, Protea cynaroides.</title>
        <authorList>
            <person name="Chang J."/>
            <person name="Duong T.A."/>
            <person name="Schoeman C."/>
            <person name="Ma X."/>
            <person name="Roodt D."/>
            <person name="Barker N."/>
            <person name="Li Z."/>
            <person name="Van de Peer Y."/>
            <person name="Mizrachi E."/>
        </authorList>
    </citation>
    <scope>NUCLEOTIDE SEQUENCE</scope>
    <source>
        <tissue evidence="6">Young leaves</tissue>
    </source>
</reference>
<keyword evidence="1" id="KW-0112">Calmodulin-binding</keyword>
<feature type="compositionally biased region" description="Basic and acidic residues" evidence="4">
    <location>
        <begin position="95"/>
        <end position="111"/>
    </location>
</feature>
<dbReference type="SMART" id="SM00015">
    <property type="entry name" value="IQ"/>
    <property type="match status" value="2"/>
</dbReference>
<proteinExistence type="inferred from homology"/>
<evidence type="ECO:0000313" key="7">
    <source>
        <dbReference type="Proteomes" id="UP001141806"/>
    </source>
</evidence>
<feature type="region of interest" description="Disordered" evidence="4">
    <location>
        <begin position="95"/>
        <end position="125"/>
    </location>
</feature>
<protein>
    <recommendedName>
        <fullName evidence="5">DUF4005 domain-containing protein</fullName>
    </recommendedName>
</protein>
<feature type="compositionally biased region" description="Low complexity" evidence="4">
    <location>
        <begin position="112"/>
        <end position="125"/>
    </location>
</feature>
<comment type="similarity">
    <text evidence="2">Belongs to the IQD family.</text>
</comment>
<gene>
    <name evidence="6" type="ORF">NE237_025897</name>
</gene>
<dbReference type="Gene3D" id="1.20.5.190">
    <property type="match status" value="1"/>
</dbReference>
<dbReference type="Pfam" id="PF13178">
    <property type="entry name" value="DUF4005"/>
    <property type="match status" value="1"/>
</dbReference>
<sequence>MPLLLEESGFRLESDDPQVMPKRNELTERVFEGRARRQKSVQRIENKKEKKDTSLQKVSELKSVINSTFFLQLRSWKMGRAMRWFRSLLGMKKEKERKEKSKGGERKDKSRWSFGKSGSYSSDSGQILTSIPADIPATEAAWLRSYYTDTEREQSKQAIAVAAATAAAADAAVAAAQAAVAVVRLTSQGRGTMFGGGQESWAAVKIQTIFRRHLAKKALRALKGLVKLQAHVRGYLVRKQAAATLHSMQALIRAQATVRSQRARSLLDKDNRFQPELWSRKSIERYEETRSDHTASIHSRRLSTSLESTINNLDESPKIVEIDTCRPRSRSRRTNASMWDSGEDPPYQTISSPLPCQIQIPSRLSIPENRNYQDFDWGLTGEECRFCTAQSTPRFANSEVSNAAPITPAKSVCADSFFRGYSNFPNYMANTQSFRAKLRSHSAPKQRPEMGTRKWISLNEMVKSRASLSGVRMQRSCSQVQEAFHFKNVVMGRLDKSTEFVRDSEWELTCKGDVVVEDDLI</sequence>
<dbReference type="Proteomes" id="UP001141806">
    <property type="component" value="Unassembled WGS sequence"/>
</dbReference>
<dbReference type="OrthoDB" id="1704267at2759"/>
<organism evidence="6 7">
    <name type="scientific">Protea cynaroides</name>
    <dbReference type="NCBI Taxonomy" id="273540"/>
    <lineage>
        <taxon>Eukaryota</taxon>
        <taxon>Viridiplantae</taxon>
        <taxon>Streptophyta</taxon>
        <taxon>Embryophyta</taxon>
        <taxon>Tracheophyta</taxon>
        <taxon>Spermatophyta</taxon>
        <taxon>Magnoliopsida</taxon>
        <taxon>Proteales</taxon>
        <taxon>Proteaceae</taxon>
        <taxon>Protea</taxon>
    </lineage>
</organism>
<dbReference type="AlphaFoldDB" id="A0A9Q0K0M5"/>